<dbReference type="InterPro" id="IPR011990">
    <property type="entry name" value="TPR-like_helical_dom_sf"/>
</dbReference>
<dbReference type="Pfam" id="PF13424">
    <property type="entry name" value="TPR_12"/>
    <property type="match status" value="2"/>
</dbReference>
<organism evidence="3 4">
    <name type="scientific">Actinoplanes cyaneus</name>
    <dbReference type="NCBI Taxonomy" id="52696"/>
    <lineage>
        <taxon>Bacteria</taxon>
        <taxon>Bacillati</taxon>
        <taxon>Actinomycetota</taxon>
        <taxon>Actinomycetes</taxon>
        <taxon>Micromonosporales</taxon>
        <taxon>Micromonosporaceae</taxon>
        <taxon>Actinoplanes</taxon>
    </lineage>
</organism>
<keyword evidence="1" id="KW-0677">Repeat</keyword>
<keyword evidence="4" id="KW-1185">Reference proteome</keyword>
<dbReference type="InterPro" id="IPR019734">
    <property type="entry name" value="TPR_rpt"/>
</dbReference>
<evidence type="ECO:0000313" key="4">
    <source>
        <dbReference type="Proteomes" id="UP000619479"/>
    </source>
</evidence>
<evidence type="ECO:0008006" key="5">
    <source>
        <dbReference type="Google" id="ProtNLM"/>
    </source>
</evidence>
<dbReference type="PANTHER" id="PTHR45641:SF19">
    <property type="entry name" value="NEPHROCYSTIN-3"/>
    <property type="match status" value="1"/>
</dbReference>
<gene>
    <name evidence="3" type="ORF">Acy02nite_81910</name>
</gene>
<sequence>MTGNLANTLEKANELREQGRYADAEAVLLSLIARVDHECRPASVAAAQVSNAHGLLLKATGRYHEARARYREAFSIMKFSGFSDELATLYHNLAGIDFVLGDLTQALAWGRRGLELRRTLAGPDDLAVLLDEGNLAPILIAAGGLDEAENLLSHVHAQLLVQRDRDDYEIAVTLTNLGALAAHRGDLPVALSSLTEAARIKSAELGPEHPELIRTLLNIAVVAEKLGELDHSRQAHAQALSIARATLPPDHQLRLTLENW</sequence>
<dbReference type="PANTHER" id="PTHR45641">
    <property type="entry name" value="TETRATRICOPEPTIDE REPEAT PROTEIN (AFU_ORTHOLOGUE AFUA_6G03870)"/>
    <property type="match status" value="1"/>
</dbReference>
<comment type="caution">
    <text evidence="3">The sequence shown here is derived from an EMBL/GenBank/DDBJ whole genome shotgun (WGS) entry which is preliminary data.</text>
</comment>
<dbReference type="EMBL" id="BOMH01000073">
    <property type="protein sequence ID" value="GID70310.1"/>
    <property type="molecule type" value="Genomic_DNA"/>
</dbReference>
<evidence type="ECO:0000256" key="2">
    <source>
        <dbReference type="ARBA" id="ARBA00022803"/>
    </source>
</evidence>
<dbReference type="AlphaFoldDB" id="A0A919M5D1"/>
<evidence type="ECO:0000256" key="1">
    <source>
        <dbReference type="ARBA" id="ARBA00022737"/>
    </source>
</evidence>
<protein>
    <recommendedName>
        <fullName evidence="5">Tetratricopeptide repeat protein</fullName>
    </recommendedName>
</protein>
<name>A0A919M5D1_9ACTN</name>
<proteinExistence type="predicted"/>
<dbReference type="RefSeq" id="WP_203753949.1">
    <property type="nucleotide sequence ID" value="NZ_BAAAUC010000035.1"/>
</dbReference>
<keyword evidence="2" id="KW-0802">TPR repeat</keyword>
<reference evidence="3" key="1">
    <citation type="submission" date="2021-01" db="EMBL/GenBank/DDBJ databases">
        <title>Whole genome shotgun sequence of Actinoplanes cyaneus NBRC 14990.</title>
        <authorList>
            <person name="Komaki H."/>
            <person name="Tamura T."/>
        </authorList>
    </citation>
    <scope>NUCLEOTIDE SEQUENCE</scope>
    <source>
        <strain evidence="3">NBRC 14990</strain>
    </source>
</reference>
<evidence type="ECO:0000313" key="3">
    <source>
        <dbReference type="EMBL" id="GID70310.1"/>
    </source>
</evidence>
<accession>A0A919M5D1</accession>
<dbReference type="SMART" id="SM00028">
    <property type="entry name" value="TPR"/>
    <property type="match status" value="4"/>
</dbReference>
<dbReference type="Gene3D" id="1.25.40.10">
    <property type="entry name" value="Tetratricopeptide repeat domain"/>
    <property type="match status" value="2"/>
</dbReference>
<dbReference type="Proteomes" id="UP000619479">
    <property type="component" value="Unassembled WGS sequence"/>
</dbReference>
<dbReference type="SUPFAM" id="SSF48452">
    <property type="entry name" value="TPR-like"/>
    <property type="match status" value="1"/>
</dbReference>